<dbReference type="Proteomes" id="UP000324800">
    <property type="component" value="Unassembled WGS sequence"/>
</dbReference>
<dbReference type="InterPro" id="IPR038459">
    <property type="entry name" value="MT_TRM10-typ_sf"/>
</dbReference>
<dbReference type="GO" id="GO:0008168">
    <property type="term" value="F:methyltransferase activity"/>
    <property type="evidence" value="ECO:0007669"/>
    <property type="project" value="UniProtKB-KW"/>
</dbReference>
<keyword evidence="4" id="KW-0949">S-adenosyl-L-methionine</keyword>
<feature type="compositionally biased region" description="Basic and acidic residues" evidence="6">
    <location>
        <begin position="78"/>
        <end position="92"/>
    </location>
</feature>
<dbReference type="Gene3D" id="3.40.1280.30">
    <property type="match status" value="1"/>
</dbReference>
<dbReference type="GO" id="GO:0002939">
    <property type="term" value="P:tRNA N1-guanine methylation"/>
    <property type="evidence" value="ECO:0007669"/>
    <property type="project" value="TreeGrafter"/>
</dbReference>
<protein>
    <recommendedName>
        <fullName evidence="1">tRNA (guanine(9)-N(1))-methyltransferase</fullName>
        <ecNumber evidence="1">2.1.1.221</ecNumber>
    </recommendedName>
</protein>
<evidence type="ECO:0000256" key="3">
    <source>
        <dbReference type="ARBA" id="ARBA00022679"/>
    </source>
</evidence>
<dbReference type="AlphaFoldDB" id="A0A5J4RIY4"/>
<evidence type="ECO:0000256" key="2">
    <source>
        <dbReference type="ARBA" id="ARBA00022603"/>
    </source>
</evidence>
<dbReference type="InterPro" id="IPR007356">
    <property type="entry name" value="tRNA_m1G_MeTrfase_euk"/>
</dbReference>
<feature type="non-terminal residue" evidence="8">
    <location>
        <position position="1"/>
    </location>
</feature>
<evidence type="ECO:0000256" key="6">
    <source>
        <dbReference type="SAM" id="MobiDB-lite"/>
    </source>
</evidence>
<keyword evidence="2" id="KW-0489">Methyltransferase</keyword>
<dbReference type="PANTHER" id="PTHR13563:SF13">
    <property type="entry name" value="TRNA METHYLTRANSFERASE 10 HOMOLOG A"/>
    <property type="match status" value="1"/>
</dbReference>
<evidence type="ECO:0000313" key="8">
    <source>
        <dbReference type="EMBL" id="KAA6333325.1"/>
    </source>
</evidence>
<evidence type="ECO:0000256" key="5">
    <source>
        <dbReference type="ARBA" id="ARBA00048434"/>
    </source>
</evidence>
<organism evidence="8 9">
    <name type="scientific">Streblomastix strix</name>
    <dbReference type="NCBI Taxonomy" id="222440"/>
    <lineage>
        <taxon>Eukaryota</taxon>
        <taxon>Metamonada</taxon>
        <taxon>Preaxostyla</taxon>
        <taxon>Oxymonadida</taxon>
        <taxon>Streblomastigidae</taxon>
        <taxon>Streblomastix</taxon>
    </lineage>
</organism>
<dbReference type="PANTHER" id="PTHR13563">
    <property type="entry name" value="TRNA (GUANINE-9-) METHYLTRANSFERASE"/>
    <property type="match status" value="1"/>
</dbReference>
<dbReference type="OrthoDB" id="278300at2759"/>
<reference evidence="8 9" key="1">
    <citation type="submission" date="2019-03" db="EMBL/GenBank/DDBJ databases">
        <title>Single cell metagenomics reveals metabolic interactions within the superorganism composed of flagellate Streblomastix strix and complex community of Bacteroidetes bacteria on its surface.</title>
        <authorList>
            <person name="Treitli S.C."/>
            <person name="Kolisko M."/>
            <person name="Husnik F."/>
            <person name="Keeling P."/>
            <person name="Hampl V."/>
        </authorList>
    </citation>
    <scope>NUCLEOTIDE SEQUENCE [LARGE SCALE GENOMIC DNA]</scope>
    <source>
        <strain evidence="8">ST1C</strain>
    </source>
</reference>
<comment type="catalytic activity">
    <reaction evidence="5">
        <text>guanosine(9) in tRNA + S-adenosyl-L-methionine = N(1)-methylguanosine(9) in tRNA + S-adenosyl-L-homocysteine + H(+)</text>
        <dbReference type="Rhea" id="RHEA:43156"/>
        <dbReference type="Rhea" id="RHEA-COMP:10367"/>
        <dbReference type="Rhea" id="RHEA-COMP:10368"/>
        <dbReference type="ChEBI" id="CHEBI:15378"/>
        <dbReference type="ChEBI" id="CHEBI:57856"/>
        <dbReference type="ChEBI" id="CHEBI:59789"/>
        <dbReference type="ChEBI" id="CHEBI:73542"/>
        <dbReference type="ChEBI" id="CHEBI:74269"/>
        <dbReference type="EC" id="2.1.1.221"/>
    </reaction>
</comment>
<evidence type="ECO:0000259" key="7">
    <source>
        <dbReference type="PROSITE" id="PS51675"/>
    </source>
</evidence>
<accession>A0A5J4RIY4</accession>
<keyword evidence="3" id="KW-0808">Transferase</keyword>
<evidence type="ECO:0000256" key="1">
    <source>
        <dbReference type="ARBA" id="ARBA00012797"/>
    </source>
</evidence>
<gene>
    <name evidence="8" type="ORF">EZS28_053188</name>
</gene>
<evidence type="ECO:0000256" key="4">
    <source>
        <dbReference type="ARBA" id="ARBA00022691"/>
    </source>
</evidence>
<comment type="caution">
    <text evidence="8">The sequence shown here is derived from an EMBL/GenBank/DDBJ whole genome shotgun (WGS) entry which is preliminary data.</text>
</comment>
<evidence type="ECO:0000313" key="9">
    <source>
        <dbReference type="Proteomes" id="UP000324800"/>
    </source>
</evidence>
<dbReference type="GO" id="GO:0000049">
    <property type="term" value="F:tRNA binding"/>
    <property type="evidence" value="ECO:0007669"/>
    <property type="project" value="TreeGrafter"/>
</dbReference>
<dbReference type="PROSITE" id="PS51675">
    <property type="entry name" value="SAM_MT_TRM10"/>
    <property type="match status" value="1"/>
</dbReference>
<dbReference type="GO" id="GO:0005634">
    <property type="term" value="C:nucleus"/>
    <property type="evidence" value="ECO:0007669"/>
    <property type="project" value="TreeGrafter"/>
</dbReference>
<name>A0A5J4RIY4_9EUKA</name>
<proteinExistence type="predicted"/>
<dbReference type="EC" id="2.1.1.221" evidence="1"/>
<dbReference type="InterPro" id="IPR028564">
    <property type="entry name" value="MT_TRM10-typ"/>
</dbReference>
<feature type="domain" description="SAM-dependent MTase TRM10-type" evidence="7">
    <location>
        <begin position="1"/>
        <end position="61"/>
    </location>
</feature>
<feature type="region of interest" description="Disordered" evidence="6">
    <location>
        <begin position="78"/>
        <end position="105"/>
    </location>
</feature>
<dbReference type="EMBL" id="SNRW01042217">
    <property type="protein sequence ID" value="KAA6333325.1"/>
    <property type="molecule type" value="Genomic_DNA"/>
</dbReference>
<sequence length="105" mass="11975">DAQNAGYNTASLPIKKYFNLTQRDVLAVCHVFSIALHFANEGNGNWVKTLDLALPKRIRAGIKPEYADQLIEQKDIDENAEVKKDEEQKEDFFDSQSENDEQCTK</sequence>